<name>A0A2H0N683_9BACT</name>
<sequence>MKKISTQKISQSTVLFTIAGLIFFFGCILLYFFIMGTSAPKKGVIVSLGDAHNTQEGDGCPWRNSLTGVCLAEEKQQHISAVMIENHIDARPLSGLEKASVVYEAPVEGNITRFLALFEGDTDVDQIGPVRSARPYYLDWISEYDGALYGHVGGSPEALIDIENYQIFDLNEFYRGWFFWRSQSRFAPHNAYTSSDLLKKAWEQYGGETETIIESWVFEKNSVSSTTECLEDCAQSLEITYSSPYYKPIWEYQKDQNTYERTEKGNSETFVADTLIVESVQAQVIDDVGRLKIETIGQGDVLIFQNGKVIEGTWKKTGRKERTRFFDAQDKEIALHPGKIWITIVPQTSDIEFE</sequence>
<keyword evidence="1" id="KW-0812">Transmembrane</keyword>
<feature type="domain" description="DUF3048" evidence="3">
    <location>
        <begin position="238"/>
        <end position="342"/>
    </location>
</feature>
<evidence type="ECO:0000259" key="3">
    <source>
        <dbReference type="Pfam" id="PF17479"/>
    </source>
</evidence>
<dbReference type="Pfam" id="PF11258">
    <property type="entry name" value="DUF3048"/>
    <property type="match status" value="1"/>
</dbReference>
<evidence type="ECO:0000313" key="4">
    <source>
        <dbReference type="EMBL" id="PIR04404.1"/>
    </source>
</evidence>
<evidence type="ECO:0000256" key="1">
    <source>
        <dbReference type="SAM" id="Phobius"/>
    </source>
</evidence>
<dbReference type="PROSITE" id="PS51257">
    <property type="entry name" value="PROKAR_LIPOPROTEIN"/>
    <property type="match status" value="1"/>
</dbReference>
<keyword evidence="1" id="KW-0472">Membrane</keyword>
<evidence type="ECO:0008006" key="6">
    <source>
        <dbReference type="Google" id="ProtNLM"/>
    </source>
</evidence>
<reference evidence="4 5" key="1">
    <citation type="submission" date="2017-09" db="EMBL/GenBank/DDBJ databases">
        <title>Depth-based differentiation of microbial function through sediment-hosted aquifers and enrichment of novel symbionts in the deep terrestrial subsurface.</title>
        <authorList>
            <person name="Probst A.J."/>
            <person name="Ladd B."/>
            <person name="Jarett J.K."/>
            <person name="Geller-Mcgrath D.E."/>
            <person name="Sieber C.M."/>
            <person name="Emerson J.B."/>
            <person name="Anantharaman K."/>
            <person name="Thomas B.C."/>
            <person name="Malmstrom R."/>
            <person name="Stieglmeier M."/>
            <person name="Klingl A."/>
            <person name="Woyke T."/>
            <person name="Ryan C.M."/>
            <person name="Banfield J.F."/>
        </authorList>
    </citation>
    <scope>NUCLEOTIDE SEQUENCE [LARGE SCALE GENOMIC DNA]</scope>
    <source>
        <strain evidence="4">CG11_big_fil_rev_8_21_14_0_20_39_34</strain>
    </source>
</reference>
<dbReference type="AlphaFoldDB" id="A0A2H0N683"/>
<comment type="caution">
    <text evidence="4">The sequence shown here is derived from an EMBL/GenBank/DDBJ whole genome shotgun (WGS) entry which is preliminary data.</text>
</comment>
<feature type="transmembrane region" description="Helical" evidence="1">
    <location>
        <begin position="12"/>
        <end position="34"/>
    </location>
</feature>
<dbReference type="InterPro" id="IPR035328">
    <property type="entry name" value="DUF3048_C"/>
</dbReference>
<dbReference type="InterPro" id="IPR021416">
    <property type="entry name" value="DUF3048_N"/>
</dbReference>
<protein>
    <recommendedName>
        <fullName evidence="6">DUF3048 domain-containing protein</fullName>
    </recommendedName>
</protein>
<evidence type="ECO:0000313" key="5">
    <source>
        <dbReference type="Proteomes" id="UP000229600"/>
    </source>
</evidence>
<feature type="domain" description="DUF3048" evidence="2">
    <location>
        <begin position="66"/>
        <end position="204"/>
    </location>
</feature>
<dbReference type="Pfam" id="PF17479">
    <property type="entry name" value="DUF3048_C"/>
    <property type="match status" value="1"/>
</dbReference>
<dbReference type="EMBL" id="PCWN01000003">
    <property type="protein sequence ID" value="PIR04404.1"/>
    <property type="molecule type" value="Genomic_DNA"/>
</dbReference>
<keyword evidence="1" id="KW-1133">Transmembrane helix</keyword>
<proteinExistence type="predicted"/>
<organism evidence="4 5">
    <name type="scientific">Candidatus Magasanikbacteria bacterium CG11_big_fil_rev_8_21_14_0_20_39_34</name>
    <dbReference type="NCBI Taxonomy" id="1974653"/>
    <lineage>
        <taxon>Bacteria</taxon>
        <taxon>Candidatus Magasanikiibacteriota</taxon>
    </lineage>
</organism>
<evidence type="ECO:0000259" key="2">
    <source>
        <dbReference type="Pfam" id="PF11258"/>
    </source>
</evidence>
<accession>A0A2H0N683</accession>
<dbReference type="SUPFAM" id="SSF159774">
    <property type="entry name" value="YerB-like"/>
    <property type="match status" value="1"/>
</dbReference>
<gene>
    <name evidence="4" type="ORF">COV59_00975</name>
</gene>
<dbReference type="Proteomes" id="UP000229600">
    <property type="component" value="Unassembled WGS sequence"/>
</dbReference>
<dbReference type="InterPro" id="IPR023158">
    <property type="entry name" value="YerB-like_sf"/>
</dbReference>
<dbReference type="Gene3D" id="3.50.90.10">
    <property type="entry name" value="YerB-like"/>
    <property type="match status" value="1"/>
</dbReference>